<reference evidence="3 4" key="1">
    <citation type="submission" date="2014-01" db="EMBL/GenBank/DDBJ databases">
        <title>Sulfitobacter sp. H3 (MCCC 1A00686) Genome Sequencing.</title>
        <authorList>
            <person name="Lai Q."/>
            <person name="Hong Z."/>
        </authorList>
    </citation>
    <scope>NUCLEOTIDE SEQUENCE [LARGE SCALE GENOMIC DNA]</scope>
    <source>
        <strain evidence="3 4">H3</strain>
    </source>
</reference>
<keyword evidence="1" id="KW-0808">Transferase</keyword>
<dbReference type="Gene3D" id="3.40.50.2000">
    <property type="entry name" value="Glycogen Phosphorylase B"/>
    <property type="match status" value="1"/>
</dbReference>
<dbReference type="GO" id="GO:0016757">
    <property type="term" value="F:glycosyltransferase activity"/>
    <property type="evidence" value="ECO:0007669"/>
    <property type="project" value="InterPro"/>
</dbReference>
<dbReference type="Pfam" id="PF00534">
    <property type="entry name" value="Glycos_transf_1"/>
    <property type="match status" value="1"/>
</dbReference>
<evidence type="ECO:0000259" key="2">
    <source>
        <dbReference type="Pfam" id="PF00534"/>
    </source>
</evidence>
<accession>A0A073J2V6</accession>
<dbReference type="AlphaFoldDB" id="A0A073J2V6"/>
<dbReference type="Proteomes" id="UP000027746">
    <property type="component" value="Unassembled WGS sequence"/>
</dbReference>
<name>A0A073J2V6_9RHOB</name>
<organism evidence="3 4">
    <name type="scientific">Pseudosulfitobacter pseudonitzschiae</name>
    <dbReference type="NCBI Taxonomy" id="1402135"/>
    <lineage>
        <taxon>Bacteria</taxon>
        <taxon>Pseudomonadati</taxon>
        <taxon>Pseudomonadota</taxon>
        <taxon>Alphaproteobacteria</taxon>
        <taxon>Rhodobacterales</taxon>
        <taxon>Roseobacteraceae</taxon>
        <taxon>Pseudosulfitobacter</taxon>
    </lineage>
</organism>
<evidence type="ECO:0000313" key="3">
    <source>
        <dbReference type="EMBL" id="KEJ96948.1"/>
    </source>
</evidence>
<gene>
    <name evidence="3" type="ORF">SUH3_09230</name>
</gene>
<sequence length="400" mass="43478">MTNNPPARLLDLTRLVRRAGRVLTGVDRVEMAYLRRLVADDVPAFGLVRTPLGYVLLDRAGMASLVLRIEGAVPWARPDLLSRLARGQTAVQQAAQTEVRRLAMARTLPRGLAAMLRKHLPQGTTYLNTGHSNLTDRVLQAAQGLGGRIGVFVHDVIPLEFPQFQRPETVEPFRAKMHRVQACADVIICNSADTLHRAGQVMAQWGKVPEGIVAHLGTDLTTPQPDLLPDDLPPSGPYFISVGTIEPRKNHALLLDVWDVMGADAPTLLICGARGWNNAAVFARLDGRTDTRVIERAGLSDGAVAALIAGSCGLVFPSFAEGYGLPPVEAAALGVPVVANDLPVIREILGNIPVYLPAHDRYLWEKTLKDMAEAGQLGREKVQFQAPAWSQHFNTVLRSL</sequence>
<dbReference type="InterPro" id="IPR001296">
    <property type="entry name" value="Glyco_trans_1"/>
</dbReference>
<evidence type="ECO:0000256" key="1">
    <source>
        <dbReference type="ARBA" id="ARBA00022679"/>
    </source>
</evidence>
<dbReference type="PANTHER" id="PTHR46401">
    <property type="entry name" value="GLYCOSYLTRANSFERASE WBBK-RELATED"/>
    <property type="match status" value="1"/>
</dbReference>
<proteinExistence type="predicted"/>
<feature type="domain" description="Glycosyl transferase family 1" evidence="2">
    <location>
        <begin position="235"/>
        <end position="351"/>
    </location>
</feature>
<dbReference type="GeneID" id="68868203"/>
<dbReference type="RefSeq" id="WP_037922439.1">
    <property type="nucleotide sequence ID" value="NZ_CP054599.1"/>
</dbReference>
<dbReference type="EMBL" id="JAMD01000002">
    <property type="protein sequence ID" value="KEJ96948.1"/>
    <property type="molecule type" value="Genomic_DNA"/>
</dbReference>
<comment type="caution">
    <text evidence="3">The sequence shown here is derived from an EMBL/GenBank/DDBJ whole genome shotgun (WGS) entry which is preliminary data.</text>
</comment>
<evidence type="ECO:0000313" key="4">
    <source>
        <dbReference type="Proteomes" id="UP000027746"/>
    </source>
</evidence>
<protein>
    <recommendedName>
        <fullName evidence="2">Glycosyl transferase family 1 domain-containing protein</fullName>
    </recommendedName>
</protein>
<dbReference type="PANTHER" id="PTHR46401:SF2">
    <property type="entry name" value="GLYCOSYLTRANSFERASE WBBK-RELATED"/>
    <property type="match status" value="1"/>
</dbReference>
<keyword evidence="4" id="KW-1185">Reference proteome</keyword>
<dbReference type="SUPFAM" id="SSF53756">
    <property type="entry name" value="UDP-Glycosyltransferase/glycogen phosphorylase"/>
    <property type="match status" value="1"/>
</dbReference>